<evidence type="ECO:0000313" key="2">
    <source>
        <dbReference type="Proteomes" id="UP000509460"/>
    </source>
</evidence>
<dbReference type="RefSeq" id="WP_023519435.1">
    <property type="nucleotide sequence ID" value="NZ_AP019810.1"/>
</dbReference>
<proteinExistence type="predicted"/>
<dbReference type="AlphaFoldDB" id="A0AAI8RBN5"/>
<keyword evidence="1" id="KW-0449">Lipoprotein</keyword>
<dbReference type="EMBL" id="AP019810">
    <property type="protein sequence ID" value="BBM15853.1"/>
    <property type="molecule type" value="Genomic_DNA"/>
</dbReference>
<sequence>MHQWVKIEGKIIRSDGKEQIEKGDRFILRSGSSDYQVFNEQAASINVGDEVIVYGEYYGFIKGFLIERENIHATISYKKTMARKFSPVNGTVTSLLQKSTG</sequence>
<evidence type="ECO:0000313" key="1">
    <source>
        <dbReference type="EMBL" id="BBM15853.1"/>
    </source>
</evidence>
<name>A0AAI8RBN5_ENTMU</name>
<reference evidence="1 2" key="1">
    <citation type="submission" date="2019-07" db="EMBL/GenBank/DDBJ databases">
        <title>antibiotic susceptibility of plant-derived lactic acid bacteria.</title>
        <authorList>
            <person name="Sugiyama M."/>
            <person name="Noda M."/>
        </authorList>
    </citation>
    <scope>NUCLEOTIDE SEQUENCE [LARGE SCALE GENOMIC DNA]</scope>
    <source>
        <strain evidence="1 2">15-1A</strain>
    </source>
</reference>
<accession>A0AAI8RBN5</accession>
<gene>
    <name evidence="1" type="ORF">EM151A_2692</name>
</gene>
<dbReference type="Proteomes" id="UP000509460">
    <property type="component" value="Chromosome"/>
</dbReference>
<protein>
    <submittedName>
        <fullName evidence="1">Lipoprotein</fullName>
    </submittedName>
</protein>
<organism evidence="1 2">
    <name type="scientific">Enterococcus mundtii</name>
    <dbReference type="NCBI Taxonomy" id="53346"/>
    <lineage>
        <taxon>Bacteria</taxon>
        <taxon>Bacillati</taxon>
        <taxon>Bacillota</taxon>
        <taxon>Bacilli</taxon>
        <taxon>Lactobacillales</taxon>
        <taxon>Enterococcaceae</taxon>
        <taxon>Enterococcus</taxon>
    </lineage>
</organism>